<organism evidence="2 3">
    <name type="scientific">Skeletonema marinoi</name>
    <dbReference type="NCBI Taxonomy" id="267567"/>
    <lineage>
        <taxon>Eukaryota</taxon>
        <taxon>Sar</taxon>
        <taxon>Stramenopiles</taxon>
        <taxon>Ochrophyta</taxon>
        <taxon>Bacillariophyta</taxon>
        <taxon>Coscinodiscophyceae</taxon>
        <taxon>Thalassiosirophycidae</taxon>
        <taxon>Thalassiosirales</taxon>
        <taxon>Skeletonemataceae</taxon>
        <taxon>Skeletonema</taxon>
        <taxon>Skeletonema marinoi-dohrnii complex</taxon>
    </lineage>
</organism>
<gene>
    <name evidence="2" type="ORF">QTG54_000519</name>
</gene>
<accession>A0AAD8YNK4</accession>
<dbReference type="InterPro" id="IPR047365">
    <property type="entry name" value="Tudor_AtPTM-like"/>
</dbReference>
<name>A0AAD8YNK4_9STRA</name>
<dbReference type="Gene3D" id="2.30.30.140">
    <property type="match status" value="1"/>
</dbReference>
<feature type="domain" description="PTM/DIR17-like Tudor" evidence="1">
    <location>
        <begin position="88"/>
        <end position="138"/>
    </location>
</feature>
<keyword evidence="3" id="KW-1185">Reference proteome</keyword>
<evidence type="ECO:0000259" key="1">
    <source>
        <dbReference type="Pfam" id="PF21743"/>
    </source>
</evidence>
<reference evidence="2" key="1">
    <citation type="submission" date="2023-06" db="EMBL/GenBank/DDBJ databases">
        <title>Survivors Of The Sea: Transcriptome response of Skeletonema marinoi to long-term dormancy.</title>
        <authorList>
            <person name="Pinder M.I.M."/>
            <person name="Kourtchenko O."/>
            <person name="Robertson E.K."/>
            <person name="Larsson T."/>
            <person name="Maumus F."/>
            <person name="Osuna-Cruz C.M."/>
            <person name="Vancaester E."/>
            <person name="Stenow R."/>
            <person name="Vandepoele K."/>
            <person name="Ploug H."/>
            <person name="Bruchert V."/>
            <person name="Godhe A."/>
            <person name="Topel M."/>
        </authorList>
    </citation>
    <scope>NUCLEOTIDE SEQUENCE</scope>
    <source>
        <strain evidence="2">R05AC</strain>
    </source>
</reference>
<protein>
    <recommendedName>
        <fullName evidence="1">PTM/DIR17-like Tudor domain-containing protein</fullName>
    </recommendedName>
</protein>
<dbReference type="Proteomes" id="UP001224775">
    <property type="component" value="Unassembled WGS sequence"/>
</dbReference>
<evidence type="ECO:0000313" key="3">
    <source>
        <dbReference type="Proteomes" id="UP001224775"/>
    </source>
</evidence>
<dbReference type="AlphaFoldDB" id="A0AAD8YNK4"/>
<dbReference type="EMBL" id="JATAAI010000001">
    <property type="protein sequence ID" value="KAK1748580.1"/>
    <property type="molecule type" value="Genomic_DNA"/>
</dbReference>
<dbReference type="Pfam" id="PF21743">
    <property type="entry name" value="PTM_DIR17_Tudor"/>
    <property type="match status" value="1"/>
</dbReference>
<dbReference type="SUPFAM" id="SSF63748">
    <property type="entry name" value="Tudor/PWWP/MBT"/>
    <property type="match status" value="1"/>
</dbReference>
<proteinExistence type="predicted"/>
<comment type="caution">
    <text evidence="2">The sequence shown here is derived from an EMBL/GenBank/DDBJ whole genome shotgun (WGS) entry which is preliminary data.</text>
</comment>
<evidence type="ECO:0000313" key="2">
    <source>
        <dbReference type="EMBL" id="KAK1748580.1"/>
    </source>
</evidence>
<sequence>MGKKRDLMTVEERPMECILCLHSAGYHAMHPLYDTCGKEGRQYVLKATKSGIGGNQEVGMGSYVMCTNVDSDQGIFVWIGGQKYKVGTNIYKEFPDEQTGYHRFFKGEVKRFDTKRKFYKIVYEDGDKEEMTESQVKKYLQNPTNAATTKKAQSLLLWLHEIFVSMRK</sequence>